<feature type="transmembrane region" description="Helical" evidence="6">
    <location>
        <begin position="435"/>
        <end position="452"/>
    </location>
</feature>
<evidence type="ECO:0000313" key="8">
    <source>
        <dbReference type="EMBL" id="CAF0829175.1"/>
    </source>
</evidence>
<protein>
    <recommendedName>
        <fullName evidence="7">Major facilitator superfamily (MFS) profile domain-containing protein</fullName>
    </recommendedName>
</protein>
<evidence type="ECO:0000259" key="7">
    <source>
        <dbReference type="PROSITE" id="PS50850"/>
    </source>
</evidence>
<evidence type="ECO:0000313" key="9">
    <source>
        <dbReference type="Proteomes" id="UP000663864"/>
    </source>
</evidence>
<feature type="transmembrane region" description="Helical" evidence="6">
    <location>
        <begin position="385"/>
        <end position="402"/>
    </location>
</feature>
<keyword evidence="3 6" id="KW-0812">Transmembrane</keyword>
<gene>
    <name evidence="8" type="ORF">ZHD862_LOCUS3790</name>
</gene>
<dbReference type="CDD" id="cd17384">
    <property type="entry name" value="MFS_SLC18A1_2_VAT1_2"/>
    <property type="match status" value="1"/>
</dbReference>
<dbReference type="AlphaFoldDB" id="A0A813UL29"/>
<evidence type="ECO:0000256" key="5">
    <source>
        <dbReference type="ARBA" id="ARBA00023136"/>
    </source>
</evidence>
<dbReference type="GO" id="GO:0030672">
    <property type="term" value="C:synaptic vesicle membrane"/>
    <property type="evidence" value="ECO:0007669"/>
    <property type="project" value="TreeGrafter"/>
</dbReference>
<feature type="transmembrane region" description="Helical" evidence="6">
    <location>
        <begin position="473"/>
        <end position="493"/>
    </location>
</feature>
<dbReference type="InterPro" id="IPR036259">
    <property type="entry name" value="MFS_trans_sf"/>
</dbReference>
<reference evidence="8" key="1">
    <citation type="submission" date="2021-02" db="EMBL/GenBank/DDBJ databases">
        <authorList>
            <person name="Nowell W R."/>
        </authorList>
    </citation>
    <scope>NUCLEOTIDE SEQUENCE</scope>
</reference>
<keyword evidence="4 6" id="KW-1133">Transmembrane helix</keyword>
<sequence>MINPRSTTFSWFLYLDFMLISSLLILNIRNQLDFGLYEILLLSIGIPLILLWLCMGMLMKMSYTIVETLREFWYKWRSSRVLILFIVFVALFLDNMLLTTVVPIIPDYLYRLQHPKGTIDDTYKFLAKNCSNREIFRNRNYFVRHPSEFRAVLATTCDWSVSWAMNKTEIENKQRTISLERENRWIGVMFASKAFVQLIVNPFVGPLTNRIGYSIPMFSGFVIMFVSTLTFALSKSFGLLFLARAIQGVGSACSSVSGLGMLADRYPDDEERGKAMGTALGGLALGVLVGPPFGGFMYEFVGKASPFLVLAALGLFDGLLQLTVLQPAVSSEPVEGASLRTLIKDPYILLAAGAISFGNVGIAMLEPSLPIWMMSTMGASEFQQGAAFLPASISYLIGTNLFGPMAHRIGRWLCCMIGMFLISVALVGVPMAKSIYGLIIPNGILGFAIGMVDSSMMPTMGYLVDIRHASVYGSVYAIADVAFCLGFAIGPAASGFIVQAVGFRGMLYIISFIGFCYAPLMFYLRNPPAKGEKMSLIMNENHNAFSYTRSKSLDNENGY</sequence>
<dbReference type="InterPro" id="IPR050930">
    <property type="entry name" value="MFS_Vesicular_Transporter"/>
</dbReference>
<feature type="transmembrane region" description="Helical" evidence="6">
    <location>
        <begin position="80"/>
        <end position="105"/>
    </location>
</feature>
<feature type="transmembrane region" description="Helical" evidence="6">
    <location>
        <begin position="505"/>
        <end position="524"/>
    </location>
</feature>
<dbReference type="PROSITE" id="PS50850">
    <property type="entry name" value="MFS"/>
    <property type="match status" value="1"/>
</dbReference>
<dbReference type="GO" id="GO:0043195">
    <property type="term" value="C:terminal bouton"/>
    <property type="evidence" value="ECO:0007669"/>
    <property type="project" value="TreeGrafter"/>
</dbReference>
<evidence type="ECO:0000256" key="2">
    <source>
        <dbReference type="ARBA" id="ARBA00022448"/>
    </source>
</evidence>
<feature type="transmembrane region" description="Helical" evidence="6">
    <location>
        <begin position="239"/>
        <end position="263"/>
    </location>
</feature>
<dbReference type="Gene3D" id="1.20.1250.20">
    <property type="entry name" value="MFS general substrate transporter like domains"/>
    <property type="match status" value="2"/>
</dbReference>
<feature type="transmembrane region" description="Helical" evidence="6">
    <location>
        <begin position="211"/>
        <end position="233"/>
    </location>
</feature>
<evidence type="ECO:0000256" key="6">
    <source>
        <dbReference type="SAM" id="Phobius"/>
    </source>
</evidence>
<proteinExistence type="predicted"/>
<feature type="transmembrane region" description="Helical" evidence="6">
    <location>
        <begin position="409"/>
        <end position="429"/>
    </location>
</feature>
<dbReference type="EMBL" id="CAJNOT010000085">
    <property type="protein sequence ID" value="CAF0829175.1"/>
    <property type="molecule type" value="Genomic_DNA"/>
</dbReference>
<dbReference type="SUPFAM" id="SSF103473">
    <property type="entry name" value="MFS general substrate transporter"/>
    <property type="match status" value="1"/>
</dbReference>
<dbReference type="InterPro" id="IPR020846">
    <property type="entry name" value="MFS_dom"/>
</dbReference>
<comment type="caution">
    <text evidence="8">The sequence shown here is derived from an EMBL/GenBank/DDBJ whole genome shotgun (WGS) entry which is preliminary data.</text>
</comment>
<comment type="subcellular location">
    <subcellularLocation>
        <location evidence="1">Membrane</location>
        <topology evidence="1">Multi-pass membrane protein</topology>
    </subcellularLocation>
</comment>
<accession>A0A813UL29</accession>
<evidence type="ECO:0000256" key="3">
    <source>
        <dbReference type="ARBA" id="ARBA00022692"/>
    </source>
</evidence>
<dbReference type="Proteomes" id="UP000663864">
    <property type="component" value="Unassembled WGS sequence"/>
</dbReference>
<feature type="transmembrane region" description="Helical" evidence="6">
    <location>
        <begin position="12"/>
        <end position="28"/>
    </location>
</feature>
<name>A0A813UL29_9BILA</name>
<evidence type="ECO:0000256" key="4">
    <source>
        <dbReference type="ARBA" id="ARBA00022989"/>
    </source>
</evidence>
<evidence type="ECO:0000256" key="1">
    <source>
        <dbReference type="ARBA" id="ARBA00004141"/>
    </source>
</evidence>
<feature type="transmembrane region" description="Helical" evidence="6">
    <location>
        <begin position="346"/>
        <end position="365"/>
    </location>
</feature>
<dbReference type="InterPro" id="IPR011701">
    <property type="entry name" value="MFS"/>
</dbReference>
<feature type="transmembrane region" description="Helical" evidence="6">
    <location>
        <begin position="275"/>
        <end position="298"/>
    </location>
</feature>
<keyword evidence="5 6" id="KW-0472">Membrane</keyword>
<dbReference type="PANTHER" id="PTHR23506">
    <property type="entry name" value="GH10249P"/>
    <property type="match status" value="1"/>
</dbReference>
<keyword evidence="2" id="KW-0813">Transport</keyword>
<feature type="domain" description="Major facilitator superfamily (MFS) profile" evidence="7">
    <location>
        <begin position="83"/>
        <end position="530"/>
    </location>
</feature>
<dbReference type="GO" id="GO:0005335">
    <property type="term" value="F:serotonin:sodium:chloride symporter activity"/>
    <property type="evidence" value="ECO:0007669"/>
    <property type="project" value="TreeGrafter"/>
</dbReference>
<dbReference type="GO" id="GO:0015842">
    <property type="term" value="P:aminergic neurotransmitter loading into synaptic vesicle"/>
    <property type="evidence" value="ECO:0007669"/>
    <property type="project" value="TreeGrafter"/>
</dbReference>
<feature type="transmembrane region" description="Helical" evidence="6">
    <location>
        <begin position="34"/>
        <end position="59"/>
    </location>
</feature>
<dbReference type="PANTHER" id="PTHR23506:SF23">
    <property type="entry name" value="GH10249P"/>
    <property type="match status" value="1"/>
</dbReference>
<dbReference type="Pfam" id="PF07690">
    <property type="entry name" value="MFS_1"/>
    <property type="match status" value="1"/>
</dbReference>
<organism evidence="8 9">
    <name type="scientific">Rotaria sordida</name>
    <dbReference type="NCBI Taxonomy" id="392033"/>
    <lineage>
        <taxon>Eukaryota</taxon>
        <taxon>Metazoa</taxon>
        <taxon>Spiralia</taxon>
        <taxon>Gnathifera</taxon>
        <taxon>Rotifera</taxon>
        <taxon>Eurotatoria</taxon>
        <taxon>Bdelloidea</taxon>
        <taxon>Philodinida</taxon>
        <taxon>Philodinidae</taxon>
        <taxon>Rotaria</taxon>
    </lineage>
</organism>
<dbReference type="FunFam" id="1.20.1250.20:FF:000145">
    <property type="entry name" value="Chromaffin granule amine transporter"/>
    <property type="match status" value="1"/>
</dbReference>